<organism evidence="2">
    <name type="scientific">Bactrocera dorsalis</name>
    <name type="common">Oriental fruit fly</name>
    <name type="synonym">Dacus dorsalis</name>
    <dbReference type="NCBI Taxonomy" id="27457"/>
    <lineage>
        <taxon>Eukaryota</taxon>
        <taxon>Metazoa</taxon>
        <taxon>Ecdysozoa</taxon>
        <taxon>Arthropoda</taxon>
        <taxon>Hexapoda</taxon>
        <taxon>Insecta</taxon>
        <taxon>Pterygota</taxon>
        <taxon>Neoptera</taxon>
        <taxon>Endopterygota</taxon>
        <taxon>Diptera</taxon>
        <taxon>Brachycera</taxon>
        <taxon>Muscomorpha</taxon>
        <taxon>Tephritoidea</taxon>
        <taxon>Tephritidae</taxon>
        <taxon>Bactrocera</taxon>
        <taxon>Bactrocera</taxon>
    </lineage>
</organism>
<keyword evidence="1" id="KW-0812">Transmembrane</keyword>
<reference evidence="2" key="1">
    <citation type="journal article" date="2014" name="BMC Genomics">
        <title>Characterizing the developmental transcriptome of the oriental fruit fly, Bactrocera dorsalis (Diptera: Tephritidae) through comparative genomic analysis with Drosophila melanogaster utilizing modENCODE datasets.</title>
        <authorList>
            <person name="Geib S.M."/>
            <person name="Calla B."/>
            <person name="Hall B."/>
            <person name="Hou S."/>
            <person name="Manoukis N.C."/>
        </authorList>
    </citation>
    <scope>NUCLEOTIDE SEQUENCE</scope>
    <source>
        <strain evidence="2">Punador</strain>
    </source>
</reference>
<dbReference type="PANTHER" id="PTHR10974">
    <property type="entry name" value="FI08016P-RELATED"/>
    <property type="match status" value="1"/>
</dbReference>
<keyword evidence="1" id="KW-0472">Membrane</keyword>
<dbReference type="EMBL" id="GAKP01009870">
    <property type="protein sequence ID" value="JAC49082.1"/>
    <property type="molecule type" value="Transcribed_RNA"/>
</dbReference>
<dbReference type="FunFam" id="3.40.720.10:FF:000017">
    <property type="entry name" value="Predicted protein"/>
    <property type="match status" value="1"/>
</dbReference>
<dbReference type="PANTHER" id="PTHR10974:SF9">
    <property type="entry name" value="DUF229 DOMAIN CONTAINING PROTEIN-RELATED"/>
    <property type="match status" value="1"/>
</dbReference>
<dbReference type="InterPro" id="IPR004245">
    <property type="entry name" value="DUF229"/>
</dbReference>
<feature type="transmembrane region" description="Helical" evidence="1">
    <location>
        <begin position="33"/>
        <end position="52"/>
    </location>
</feature>
<dbReference type="GO" id="GO:0005615">
    <property type="term" value="C:extracellular space"/>
    <property type="evidence" value="ECO:0007669"/>
    <property type="project" value="TreeGrafter"/>
</dbReference>
<accession>A0A034W452</accession>
<dbReference type="OrthoDB" id="413313at2759"/>
<proteinExistence type="predicted"/>
<dbReference type="AlphaFoldDB" id="A0A034W452"/>
<name>A0A034W452_BACDO</name>
<keyword evidence="1" id="KW-1133">Transmembrane helix</keyword>
<dbReference type="Pfam" id="PF02995">
    <property type="entry name" value="DUF229"/>
    <property type="match status" value="1"/>
</dbReference>
<evidence type="ECO:0000313" key="2">
    <source>
        <dbReference type="EMBL" id="JAC49082.1"/>
    </source>
</evidence>
<sequence>MFILLKKFFCSVFRTIFYKMTHTIRATKTRSDLTPSVLVLILLFVIIYYCGYRLRTGYKSNLELIDTRELLDVNLLMDFGATDENFVVHDSVCKIPRINPYSPDLAALQAPDVICGTKLQCTKPLVTKRFDNITNRYYLHINEEWKDLYLQEESTGLTCCFREIKNEASDEKLIGTPCFIFKQDFFVSLDVIGAIVNCMQRGDKKIIFMDAFSFIHKRNFSEETKNDTKIGVLLFGLDSLSQINLRRRMPKTYKYLKDNNHRWHELLGFNKLGYDAFPNLMALLTGRQLQQQETVYACKRGGMLDDCPFLWQQVSNMAMPTAYAADSRDDNTETLRFQHSPTDYYLQPFMRAVERRLRTDTFYITPEYCLGPRLAGSYVLDYAVDFAQIFAGLGGLGIFWVNSFSEQHVIPQMIDYAFAKYLRLLKSTQILENYVVILFSANGMLRGRLTNLNSGFYEERLPLLYISLPKTWKREHTALFQALELNRNRLVSPLDLHETIQHAIALGAGTTELHYTDCASCQSVLRPIKANRSCSDAGIDWFWCSCEPFVAKWCNSYESSLLLKALLTHMNGLLQQAGLLNGTCGVLSAHTLHSVYNSQKESDYFYVKFETSLKNVAFEAAFWYNKGAQKVLLDERKLNRLDYKVTGCVEHQSKLLRTLCVCL</sequence>
<dbReference type="CDD" id="cd16021">
    <property type="entry name" value="ALP_like"/>
    <property type="match status" value="1"/>
</dbReference>
<protein>
    <submittedName>
        <fullName evidence="2">Uncharacterized protein</fullName>
    </submittedName>
</protein>
<evidence type="ECO:0000256" key="1">
    <source>
        <dbReference type="SAM" id="Phobius"/>
    </source>
</evidence>